<evidence type="ECO:0000313" key="2">
    <source>
        <dbReference type="EMBL" id="CAF1751377.1"/>
    </source>
</evidence>
<protein>
    <submittedName>
        <fullName evidence="2">(rape) hypothetical protein</fullName>
    </submittedName>
</protein>
<dbReference type="AlphaFoldDB" id="A0A816J4P6"/>
<evidence type="ECO:0000313" key="3">
    <source>
        <dbReference type="EMBL" id="KAH0859050.1"/>
    </source>
</evidence>
<evidence type="ECO:0000313" key="4">
    <source>
        <dbReference type="Proteomes" id="UP000824890"/>
    </source>
</evidence>
<name>A0A816J4P6_BRANA</name>
<gene>
    <name evidence="2" type="ORF">DARMORV10_C09P39560.1</name>
    <name evidence="3" type="ORF">HID58_087311</name>
</gene>
<reference evidence="3 4" key="2">
    <citation type="submission" date="2021-05" db="EMBL/GenBank/DDBJ databases">
        <title>Genome Assembly of Synthetic Allotetraploid Brassica napus Reveals Homoeologous Exchanges between Subgenomes.</title>
        <authorList>
            <person name="Davis J.T."/>
        </authorList>
    </citation>
    <scope>NUCLEOTIDE SEQUENCE [LARGE SCALE GENOMIC DNA]</scope>
    <source>
        <strain evidence="4">cv. Da-Ae</strain>
        <tissue evidence="3">Seedling</tissue>
    </source>
</reference>
<dbReference type="Gramene" id="CDX71664">
    <property type="protein sequence ID" value="CDX71664"/>
    <property type="gene ID" value="GSBRNA2T00152310001"/>
</dbReference>
<sequence>MLRMRCHYPHSEPSFSVHHVRSEPNHPFDTLEHKLLYAVVDLENIMNEGKNSKNSAPSQHPARKVEAPGVMSTY</sequence>
<organism evidence="2">
    <name type="scientific">Brassica napus</name>
    <name type="common">Rape</name>
    <dbReference type="NCBI Taxonomy" id="3708"/>
    <lineage>
        <taxon>Eukaryota</taxon>
        <taxon>Viridiplantae</taxon>
        <taxon>Streptophyta</taxon>
        <taxon>Embryophyta</taxon>
        <taxon>Tracheophyta</taxon>
        <taxon>Spermatophyta</taxon>
        <taxon>Magnoliopsida</taxon>
        <taxon>eudicotyledons</taxon>
        <taxon>Gunneridae</taxon>
        <taxon>Pentapetalae</taxon>
        <taxon>rosids</taxon>
        <taxon>malvids</taxon>
        <taxon>Brassicales</taxon>
        <taxon>Brassicaceae</taxon>
        <taxon>Brassiceae</taxon>
        <taxon>Brassica</taxon>
    </lineage>
</organism>
<keyword evidence="4" id="KW-1185">Reference proteome</keyword>
<reference evidence="2" key="1">
    <citation type="submission" date="2021-01" db="EMBL/GenBank/DDBJ databases">
        <authorList>
            <consortium name="Genoscope - CEA"/>
            <person name="William W."/>
        </authorList>
    </citation>
    <scope>NUCLEOTIDE SEQUENCE</scope>
</reference>
<accession>A0A816J4P6</accession>
<evidence type="ECO:0000256" key="1">
    <source>
        <dbReference type="SAM" id="MobiDB-lite"/>
    </source>
</evidence>
<dbReference type="Proteomes" id="UP001295469">
    <property type="component" value="Chromosome C09"/>
</dbReference>
<proteinExistence type="predicted"/>
<dbReference type="EMBL" id="HG994373">
    <property type="protein sequence ID" value="CAF1751377.1"/>
    <property type="molecule type" value="Genomic_DNA"/>
</dbReference>
<dbReference type="Proteomes" id="UP000824890">
    <property type="component" value="Unassembled WGS sequence"/>
</dbReference>
<dbReference type="EMBL" id="JAGKQM010000019">
    <property type="protein sequence ID" value="KAH0859050.1"/>
    <property type="molecule type" value="Genomic_DNA"/>
</dbReference>
<feature type="region of interest" description="Disordered" evidence="1">
    <location>
        <begin position="48"/>
        <end position="74"/>
    </location>
</feature>